<dbReference type="InterPro" id="IPR036977">
    <property type="entry name" value="DNA_primase_Znf_CHC2"/>
</dbReference>
<dbReference type="GO" id="GO:0005737">
    <property type="term" value="C:cytoplasm"/>
    <property type="evidence" value="ECO:0007669"/>
    <property type="project" value="TreeGrafter"/>
</dbReference>
<keyword evidence="7" id="KW-1185">Reference proteome</keyword>
<dbReference type="InterPro" id="IPR002694">
    <property type="entry name" value="Znf_CHC2"/>
</dbReference>
<evidence type="ECO:0000256" key="1">
    <source>
        <dbReference type="ARBA" id="ARBA00022723"/>
    </source>
</evidence>
<name>A0A5P2BJ57_STRVZ</name>
<dbReference type="PANTHER" id="PTHR30313">
    <property type="entry name" value="DNA PRIMASE"/>
    <property type="match status" value="1"/>
</dbReference>
<dbReference type="GO" id="GO:0003677">
    <property type="term" value="F:DNA binding"/>
    <property type="evidence" value="ECO:0007669"/>
    <property type="project" value="InterPro"/>
</dbReference>
<dbReference type="GO" id="GO:0006269">
    <property type="term" value="P:DNA replication, synthesis of primer"/>
    <property type="evidence" value="ECO:0007669"/>
    <property type="project" value="TreeGrafter"/>
</dbReference>
<dbReference type="EMBL" id="CP029193">
    <property type="protein sequence ID" value="QES29171.1"/>
    <property type="molecule type" value="Genomic_DNA"/>
</dbReference>
<sequence length="143" mass="15597">MDAAVNLGRLRDGFEDQEHEKPTLAAVLDHYEIDYNPERTTGMAPCPLHDDNTPSFSYHLDRGLWKCHSCGEGGDSYTLLMKKEPTDFAGARALATSLALATGDAGGGDERVSGSAYAGRRAVSPRSRNQQGRGGYVPAWRRR</sequence>
<evidence type="ECO:0000259" key="5">
    <source>
        <dbReference type="SMART" id="SM00400"/>
    </source>
</evidence>
<gene>
    <name evidence="6" type="ORF">DEJ47_24490</name>
</gene>
<keyword evidence="3" id="KW-0862">Zinc</keyword>
<evidence type="ECO:0000313" key="6">
    <source>
        <dbReference type="EMBL" id="QES29171.1"/>
    </source>
</evidence>
<protein>
    <recommendedName>
        <fullName evidence="5">Zinc finger CHC2-type domain-containing protein</fullName>
    </recommendedName>
</protein>
<dbReference type="SMART" id="SM00400">
    <property type="entry name" value="ZnF_CHCC"/>
    <property type="match status" value="1"/>
</dbReference>
<dbReference type="Proteomes" id="UP000323046">
    <property type="component" value="Chromosome"/>
</dbReference>
<dbReference type="GO" id="GO:0003899">
    <property type="term" value="F:DNA-directed RNA polymerase activity"/>
    <property type="evidence" value="ECO:0007669"/>
    <property type="project" value="InterPro"/>
</dbReference>
<evidence type="ECO:0000313" key="7">
    <source>
        <dbReference type="Proteomes" id="UP000323046"/>
    </source>
</evidence>
<dbReference type="Gene3D" id="3.90.580.10">
    <property type="entry name" value="Zinc finger, CHC2-type domain"/>
    <property type="match status" value="1"/>
</dbReference>
<organism evidence="6 7">
    <name type="scientific">Streptomyces venezuelae</name>
    <dbReference type="NCBI Taxonomy" id="54571"/>
    <lineage>
        <taxon>Bacteria</taxon>
        <taxon>Bacillati</taxon>
        <taxon>Actinomycetota</taxon>
        <taxon>Actinomycetes</taxon>
        <taxon>Kitasatosporales</taxon>
        <taxon>Streptomycetaceae</taxon>
        <taxon>Streptomyces</taxon>
    </lineage>
</organism>
<dbReference type="AlphaFoldDB" id="A0A5P2BJ57"/>
<keyword evidence="1" id="KW-0479">Metal-binding</keyword>
<reference evidence="6 7" key="1">
    <citation type="submission" date="2018-05" db="EMBL/GenBank/DDBJ databases">
        <title>Streptomyces venezuelae.</title>
        <authorList>
            <person name="Kim W."/>
            <person name="Lee N."/>
            <person name="Cho B.-K."/>
        </authorList>
    </citation>
    <scope>NUCLEOTIDE SEQUENCE [LARGE SCALE GENOMIC DNA]</scope>
    <source>
        <strain evidence="6 7">ATCC 14583</strain>
    </source>
</reference>
<dbReference type="SUPFAM" id="SSF57783">
    <property type="entry name" value="Zinc beta-ribbon"/>
    <property type="match status" value="1"/>
</dbReference>
<evidence type="ECO:0000256" key="3">
    <source>
        <dbReference type="ARBA" id="ARBA00022833"/>
    </source>
</evidence>
<feature type="region of interest" description="Disordered" evidence="4">
    <location>
        <begin position="102"/>
        <end position="143"/>
    </location>
</feature>
<dbReference type="PANTHER" id="PTHR30313:SF2">
    <property type="entry name" value="DNA PRIMASE"/>
    <property type="match status" value="1"/>
</dbReference>
<evidence type="ECO:0000256" key="4">
    <source>
        <dbReference type="SAM" id="MobiDB-lite"/>
    </source>
</evidence>
<feature type="domain" description="Zinc finger CHC2-type" evidence="5">
    <location>
        <begin position="43"/>
        <end position="95"/>
    </location>
</feature>
<keyword evidence="2" id="KW-0863">Zinc-finger</keyword>
<evidence type="ECO:0000256" key="2">
    <source>
        <dbReference type="ARBA" id="ARBA00022771"/>
    </source>
</evidence>
<dbReference type="InterPro" id="IPR050219">
    <property type="entry name" value="DnaG_primase"/>
</dbReference>
<accession>A0A5P2BJ57</accession>
<dbReference type="Pfam" id="PF01807">
    <property type="entry name" value="Zn_ribbon_DnaG"/>
    <property type="match status" value="1"/>
</dbReference>
<dbReference type="OrthoDB" id="9803773at2"/>
<dbReference type="GO" id="GO:0008270">
    <property type="term" value="F:zinc ion binding"/>
    <property type="evidence" value="ECO:0007669"/>
    <property type="project" value="UniProtKB-KW"/>
</dbReference>
<proteinExistence type="predicted"/>